<dbReference type="Proteomes" id="UP000290565">
    <property type="component" value="Unassembled WGS sequence"/>
</dbReference>
<proteinExistence type="predicted"/>
<evidence type="ECO:0000313" key="4">
    <source>
        <dbReference type="Proteomes" id="UP000290565"/>
    </source>
</evidence>
<reference evidence="3 4" key="1">
    <citation type="submission" date="2015-04" db="EMBL/GenBank/DDBJ databases">
        <title>Comparative genomics of rhizobia nodulating Arachis hypogaea in China.</title>
        <authorList>
            <person name="Li Y."/>
        </authorList>
    </citation>
    <scope>NUCLEOTIDE SEQUENCE [LARGE SCALE GENOMIC DNA]</scope>
    <source>
        <strain evidence="3 4">CCBAU 51787</strain>
    </source>
</reference>
<dbReference type="EMBL" id="LBJM01000041">
    <property type="protein sequence ID" value="RXH40405.1"/>
    <property type="molecule type" value="Genomic_DNA"/>
</dbReference>
<organism evidence="3 4">
    <name type="scientific">Bradyrhizobium zhanjiangense</name>
    <dbReference type="NCBI Taxonomy" id="1325107"/>
    <lineage>
        <taxon>Bacteria</taxon>
        <taxon>Pseudomonadati</taxon>
        <taxon>Pseudomonadota</taxon>
        <taxon>Alphaproteobacteria</taxon>
        <taxon>Hyphomicrobiales</taxon>
        <taxon>Nitrobacteraceae</taxon>
        <taxon>Bradyrhizobium</taxon>
    </lineage>
</organism>
<evidence type="ECO:0000259" key="1">
    <source>
        <dbReference type="Pfam" id="PF00557"/>
    </source>
</evidence>
<gene>
    <name evidence="3" type="ORF">XH94_13350</name>
</gene>
<dbReference type="CDD" id="cd01066">
    <property type="entry name" value="APP_MetAP"/>
    <property type="match status" value="1"/>
</dbReference>
<sequence length="393" mass="43467">MTSGKGFQAFPRTEYLRRLSSVKAEMRRREIDVLFVTSPSNITYLTGHTAYTAYVPQGLVVTLDAEEPTFFLRRMDTPAATLQSFLNPNNVIGYSEDLVGNPDKDGYDRIIEYFHETGLGNGTLGLEPAFLTLKQFGSAQDKFKEKLPKARIVDFSKAIDRIRMVKSDLELALMREAAAISDAAMARAAEVIRPGVREAEAAAEIVATLIRGANGKPGTALAPICFCASPYTGTAHVRWGEDEFRQGSQLNLELGGVRWGYAVGLMRTFVIGRPSDRLRRMHEAEVAGLEDALNAVRPGVTCSEVASAFNRTMAKHGLKKESRCGYAIGIDWTEPTASLKEGDMTELKPNMTFHMMLGNWVDENFGYVISETFRVTDSGVEVLTKTPRKLFEL</sequence>
<dbReference type="RefSeq" id="WP_128944751.1">
    <property type="nucleotide sequence ID" value="NZ_LBJM01000041.1"/>
</dbReference>
<name>A0A4Q0SKY2_9BRAD</name>
<evidence type="ECO:0000259" key="2">
    <source>
        <dbReference type="Pfam" id="PF01321"/>
    </source>
</evidence>
<dbReference type="InterPro" id="IPR029149">
    <property type="entry name" value="Creatin/AminoP/Spt16_N"/>
</dbReference>
<dbReference type="InterPro" id="IPR000994">
    <property type="entry name" value="Pept_M24"/>
</dbReference>
<evidence type="ECO:0000313" key="3">
    <source>
        <dbReference type="EMBL" id="RXH40405.1"/>
    </source>
</evidence>
<dbReference type="PANTHER" id="PTHR46112:SF2">
    <property type="entry name" value="XAA-PRO AMINOPEPTIDASE P-RELATED"/>
    <property type="match status" value="1"/>
</dbReference>
<dbReference type="AlphaFoldDB" id="A0A4Q0SKY2"/>
<dbReference type="InterPro" id="IPR000587">
    <property type="entry name" value="Creatinase_N"/>
</dbReference>
<accession>A0A4Q0SKY2</accession>
<dbReference type="Gene3D" id="3.40.350.10">
    <property type="entry name" value="Creatinase/prolidase N-terminal domain"/>
    <property type="match status" value="1"/>
</dbReference>
<dbReference type="SUPFAM" id="SSF53092">
    <property type="entry name" value="Creatinase/prolidase N-terminal domain"/>
    <property type="match status" value="1"/>
</dbReference>
<feature type="domain" description="Creatinase N-terminal" evidence="2">
    <location>
        <begin position="18"/>
        <end position="165"/>
    </location>
</feature>
<dbReference type="InterPro" id="IPR050659">
    <property type="entry name" value="Peptidase_M24B"/>
</dbReference>
<dbReference type="PANTHER" id="PTHR46112">
    <property type="entry name" value="AMINOPEPTIDASE"/>
    <property type="match status" value="1"/>
</dbReference>
<dbReference type="Pfam" id="PF00557">
    <property type="entry name" value="Peptidase_M24"/>
    <property type="match status" value="1"/>
</dbReference>
<dbReference type="Pfam" id="PF01321">
    <property type="entry name" value="Creatinase_N"/>
    <property type="match status" value="1"/>
</dbReference>
<keyword evidence="3" id="KW-0378">Hydrolase</keyword>
<comment type="caution">
    <text evidence="3">The sequence shown here is derived from an EMBL/GenBank/DDBJ whole genome shotgun (WGS) entry which is preliminary data.</text>
</comment>
<protein>
    <submittedName>
        <fullName evidence="3">Hydrolase</fullName>
    </submittedName>
</protein>
<dbReference type="SUPFAM" id="SSF55920">
    <property type="entry name" value="Creatinase/aminopeptidase"/>
    <property type="match status" value="1"/>
</dbReference>
<feature type="domain" description="Peptidase M24" evidence="1">
    <location>
        <begin position="173"/>
        <end position="377"/>
    </location>
</feature>
<dbReference type="GO" id="GO:0016787">
    <property type="term" value="F:hydrolase activity"/>
    <property type="evidence" value="ECO:0007669"/>
    <property type="project" value="UniProtKB-KW"/>
</dbReference>
<dbReference type="InterPro" id="IPR036005">
    <property type="entry name" value="Creatinase/aminopeptidase-like"/>
</dbReference>
<dbReference type="Gene3D" id="3.90.230.10">
    <property type="entry name" value="Creatinase/methionine aminopeptidase superfamily"/>
    <property type="match status" value="1"/>
</dbReference>